<accession>A0ABW6ZFU0</accession>
<proteinExistence type="predicted"/>
<dbReference type="EMBL" id="JBAFUR010000002">
    <property type="protein sequence ID" value="MFG1252669.1"/>
    <property type="molecule type" value="Genomic_DNA"/>
</dbReference>
<dbReference type="Proteomes" id="UP001604043">
    <property type="component" value="Unassembled WGS sequence"/>
</dbReference>
<name>A0ABW6ZFU0_9HYPH</name>
<reference evidence="2 3" key="1">
    <citation type="submission" date="2024-02" db="EMBL/GenBank/DDBJ databases">
        <title>Expansion and revision of Xanthobacter and proposal of Roseixanthobacter gen. nov.</title>
        <authorList>
            <person name="Soltysiak M.P.M."/>
            <person name="Jalihal A."/>
            <person name="Ory A."/>
            <person name="Chrisophersen C."/>
            <person name="Lee A.D."/>
            <person name="Boulton J."/>
            <person name="Springer M."/>
        </authorList>
    </citation>
    <scope>NUCLEOTIDE SEQUENCE [LARGE SCALE GENOMIC DNA]</scope>
    <source>
        <strain evidence="2 3">CB5</strain>
    </source>
</reference>
<sequence length="130" mass="13727">MRIPSTDVVTEISGLRVLLCAADAAPIASEGDTDDLLGTAFGEGAELIAIPAARLSPDFFRLASGLAGRITQRFVNYRLRVAVIGDISAHLAVSGPLRDFVREANGGESLWFVGTVEELTERLKGTAARG</sequence>
<dbReference type="RefSeq" id="WP_029555050.1">
    <property type="nucleotide sequence ID" value="NZ_JBAFUR010000002.1"/>
</dbReference>
<evidence type="ECO:0000259" key="1">
    <source>
        <dbReference type="Pfam" id="PF13788"/>
    </source>
</evidence>
<evidence type="ECO:0000313" key="3">
    <source>
        <dbReference type="Proteomes" id="UP001604043"/>
    </source>
</evidence>
<dbReference type="Pfam" id="PF13788">
    <property type="entry name" value="DUF4180"/>
    <property type="match status" value="1"/>
</dbReference>
<gene>
    <name evidence="2" type="ORF">V5F30_10680</name>
</gene>
<feature type="domain" description="DUF4180" evidence="1">
    <location>
        <begin position="14"/>
        <end position="123"/>
    </location>
</feature>
<dbReference type="InterPro" id="IPR025438">
    <property type="entry name" value="DUF4180"/>
</dbReference>
<evidence type="ECO:0000313" key="2">
    <source>
        <dbReference type="EMBL" id="MFG1252669.1"/>
    </source>
</evidence>
<protein>
    <submittedName>
        <fullName evidence="2">DUF4180 domain-containing protein</fullName>
    </submittedName>
</protein>
<keyword evidence="3" id="KW-1185">Reference proteome</keyword>
<organism evidence="2 3">
    <name type="scientific">Xanthobacter aminoxidans</name>
    <dbReference type="NCBI Taxonomy" id="186280"/>
    <lineage>
        <taxon>Bacteria</taxon>
        <taxon>Pseudomonadati</taxon>
        <taxon>Pseudomonadota</taxon>
        <taxon>Alphaproteobacteria</taxon>
        <taxon>Hyphomicrobiales</taxon>
        <taxon>Xanthobacteraceae</taxon>
        <taxon>Xanthobacter</taxon>
    </lineage>
</organism>
<comment type="caution">
    <text evidence="2">The sequence shown here is derived from an EMBL/GenBank/DDBJ whole genome shotgun (WGS) entry which is preliminary data.</text>
</comment>